<evidence type="ECO:0000313" key="2">
    <source>
        <dbReference type="EMBL" id="RCI12521.1"/>
    </source>
</evidence>
<organism evidence="2 3">
    <name type="scientific">Ophiocordyceps polyrhachis-furcata BCC 54312</name>
    <dbReference type="NCBI Taxonomy" id="1330021"/>
    <lineage>
        <taxon>Eukaryota</taxon>
        <taxon>Fungi</taxon>
        <taxon>Dikarya</taxon>
        <taxon>Ascomycota</taxon>
        <taxon>Pezizomycotina</taxon>
        <taxon>Sordariomycetes</taxon>
        <taxon>Hypocreomycetidae</taxon>
        <taxon>Hypocreales</taxon>
        <taxon>Ophiocordycipitaceae</taxon>
        <taxon>Ophiocordyceps</taxon>
    </lineage>
</organism>
<comment type="caution">
    <text evidence="2">The sequence shown here is derived from an EMBL/GenBank/DDBJ whole genome shotgun (WGS) entry which is preliminary data.</text>
</comment>
<feature type="chain" id="PRO_5016612392" evidence="1">
    <location>
        <begin position="19"/>
        <end position="153"/>
    </location>
</feature>
<accession>A0A367LDN1</accession>
<feature type="signal peptide" evidence="1">
    <location>
        <begin position="1"/>
        <end position="18"/>
    </location>
</feature>
<reference evidence="2 3" key="1">
    <citation type="journal article" date="2015" name="BMC Genomics">
        <title>Insights from the genome of Ophiocordyceps polyrhachis-furcata to pathogenicity and host specificity in insect fungi.</title>
        <authorList>
            <person name="Wichadakul D."/>
            <person name="Kobmoo N."/>
            <person name="Ingsriswang S."/>
            <person name="Tangphatsornruang S."/>
            <person name="Chantasingh D."/>
            <person name="Luangsa-ard J.J."/>
            <person name="Eurwilaichitr L."/>
        </authorList>
    </citation>
    <scope>NUCLEOTIDE SEQUENCE [LARGE SCALE GENOMIC DNA]</scope>
    <source>
        <strain evidence="2 3">BCC 54312</strain>
    </source>
</reference>
<dbReference type="EMBL" id="LKCN02000007">
    <property type="protein sequence ID" value="RCI12521.1"/>
    <property type="molecule type" value="Genomic_DNA"/>
</dbReference>
<sequence length="153" mass="17890">MFFCYILYFVLPCSVIITYTYDTTDREYEIYQNRCESTDDKLCCHHLRGRSRREPRRLRVVIQCKQACVEQLANIHGLNQGLLGTADFNGSRISVRLRLQQKDNFPTQTTGDTLSNSTKHPSVYEDDVYAGWHRPVKVRDVRILSVYRCHPQA</sequence>
<dbReference type="Proteomes" id="UP000253664">
    <property type="component" value="Unassembled WGS sequence"/>
</dbReference>
<evidence type="ECO:0000256" key="1">
    <source>
        <dbReference type="SAM" id="SignalP"/>
    </source>
</evidence>
<dbReference type="AlphaFoldDB" id="A0A367LDN1"/>
<evidence type="ECO:0000313" key="3">
    <source>
        <dbReference type="Proteomes" id="UP000253664"/>
    </source>
</evidence>
<keyword evidence="1" id="KW-0732">Signal</keyword>
<name>A0A367LDN1_9HYPO</name>
<gene>
    <name evidence="2" type="ORF">L249_1306</name>
</gene>
<keyword evidence="3" id="KW-1185">Reference proteome</keyword>
<proteinExistence type="predicted"/>
<protein>
    <submittedName>
        <fullName evidence="2">Uncharacterized protein</fullName>
    </submittedName>
</protein>